<keyword evidence="3" id="KW-1185">Reference proteome</keyword>
<dbReference type="Pfam" id="PF12836">
    <property type="entry name" value="HHH_3"/>
    <property type="match status" value="1"/>
</dbReference>
<dbReference type="Proteomes" id="UP000322214">
    <property type="component" value="Chromosome"/>
</dbReference>
<proteinExistence type="predicted"/>
<dbReference type="EMBL" id="CP042912">
    <property type="protein sequence ID" value="QEG20750.1"/>
    <property type="molecule type" value="Genomic_DNA"/>
</dbReference>
<organism evidence="2 3">
    <name type="scientific">Mariniblastus fucicola</name>
    <dbReference type="NCBI Taxonomy" id="980251"/>
    <lineage>
        <taxon>Bacteria</taxon>
        <taxon>Pseudomonadati</taxon>
        <taxon>Planctomycetota</taxon>
        <taxon>Planctomycetia</taxon>
        <taxon>Pirellulales</taxon>
        <taxon>Pirellulaceae</taxon>
        <taxon>Mariniblastus</taxon>
    </lineage>
</organism>
<keyword evidence="1" id="KW-1133">Transmembrane helix</keyword>
<feature type="transmembrane region" description="Helical" evidence="1">
    <location>
        <begin position="31"/>
        <end position="49"/>
    </location>
</feature>
<name>A0A5B9P735_9BACT</name>
<dbReference type="KEGG" id="mff:MFFC18_06010"/>
<dbReference type="STRING" id="980251.GCA_001642875_03100"/>
<reference evidence="2 3" key="1">
    <citation type="submission" date="2019-08" db="EMBL/GenBank/DDBJ databases">
        <title>Deep-cultivation of Planctomycetes and their phenomic and genomic characterization uncovers novel biology.</title>
        <authorList>
            <person name="Wiegand S."/>
            <person name="Jogler M."/>
            <person name="Boedeker C."/>
            <person name="Pinto D."/>
            <person name="Vollmers J."/>
            <person name="Rivas-Marin E."/>
            <person name="Kohn T."/>
            <person name="Peeters S.H."/>
            <person name="Heuer A."/>
            <person name="Rast P."/>
            <person name="Oberbeckmann S."/>
            <person name="Bunk B."/>
            <person name="Jeske O."/>
            <person name="Meyerdierks A."/>
            <person name="Storesund J.E."/>
            <person name="Kallscheuer N."/>
            <person name="Luecker S."/>
            <person name="Lage O.M."/>
            <person name="Pohl T."/>
            <person name="Merkel B.J."/>
            <person name="Hornburger P."/>
            <person name="Mueller R.-W."/>
            <person name="Bruemmer F."/>
            <person name="Labrenz M."/>
            <person name="Spormann A.M."/>
            <person name="Op den Camp H."/>
            <person name="Overmann J."/>
            <person name="Amann R."/>
            <person name="Jetten M.S.M."/>
            <person name="Mascher T."/>
            <person name="Medema M.H."/>
            <person name="Devos D.P."/>
            <person name="Kaster A.-K."/>
            <person name="Ovreas L."/>
            <person name="Rohde M."/>
            <person name="Galperin M.Y."/>
            <person name="Jogler C."/>
        </authorList>
    </citation>
    <scope>NUCLEOTIDE SEQUENCE [LARGE SCALE GENOMIC DNA]</scope>
    <source>
        <strain evidence="2 3">FC18</strain>
    </source>
</reference>
<dbReference type="SUPFAM" id="SSF47781">
    <property type="entry name" value="RuvA domain 2-like"/>
    <property type="match status" value="1"/>
</dbReference>
<dbReference type="RefSeq" id="WP_075085302.1">
    <property type="nucleotide sequence ID" value="NZ_CP042912.1"/>
</dbReference>
<evidence type="ECO:0000313" key="3">
    <source>
        <dbReference type="Proteomes" id="UP000322214"/>
    </source>
</evidence>
<dbReference type="Gene3D" id="1.10.150.280">
    <property type="entry name" value="AF1531-like domain"/>
    <property type="match status" value="1"/>
</dbReference>
<evidence type="ECO:0000256" key="1">
    <source>
        <dbReference type="SAM" id="Phobius"/>
    </source>
</evidence>
<gene>
    <name evidence="2" type="primary">comEA</name>
    <name evidence="2" type="ORF">MFFC18_06010</name>
</gene>
<dbReference type="InterPro" id="IPR010994">
    <property type="entry name" value="RuvA_2-like"/>
</dbReference>
<dbReference type="PANTHER" id="PTHR21180">
    <property type="entry name" value="ENDONUCLEASE/EXONUCLEASE/PHOSPHATASE FAMILY DOMAIN-CONTAINING PROTEIN 1"/>
    <property type="match status" value="1"/>
</dbReference>
<protein>
    <submittedName>
        <fullName evidence="2">ComE operon protein 1</fullName>
    </submittedName>
</protein>
<dbReference type="AlphaFoldDB" id="A0A5B9P735"/>
<dbReference type="OrthoDB" id="9790239at2"/>
<keyword evidence="1" id="KW-0472">Membrane</keyword>
<evidence type="ECO:0000313" key="2">
    <source>
        <dbReference type="EMBL" id="QEG20750.1"/>
    </source>
</evidence>
<dbReference type="PANTHER" id="PTHR21180:SF32">
    <property type="entry name" value="ENDONUCLEASE_EXONUCLEASE_PHOSPHATASE FAMILY DOMAIN-CONTAINING PROTEIN 1"/>
    <property type="match status" value="1"/>
</dbReference>
<keyword evidence="1" id="KW-0812">Transmembrane</keyword>
<dbReference type="InterPro" id="IPR051675">
    <property type="entry name" value="Endo/Exo/Phosphatase_dom_1"/>
</dbReference>
<sequence>MNSTPPKSAENQPSQRASNWGALFLRNADQTAFSLAWLVVVLGCGWYLATARGIDLIDIDQAQQQSAQFLVEVNSATKYEFECLPGIGPKTATAITQWRDEHGPFESIDALANVPGVSNGLLEKVRPFLHFESLDDVTQ</sequence>
<accession>A0A5B9P735</accession>